<feature type="compositionally biased region" description="Pro residues" evidence="1">
    <location>
        <begin position="496"/>
        <end position="505"/>
    </location>
</feature>
<feature type="region of interest" description="Disordered" evidence="1">
    <location>
        <begin position="176"/>
        <end position="216"/>
    </location>
</feature>
<feature type="region of interest" description="Disordered" evidence="1">
    <location>
        <begin position="328"/>
        <end position="360"/>
    </location>
</feature>
<feature type="compositionally biased region" description="Low complexity" evidence="1">
    <location>
        <begin position="329"/>
        <end position="356"/>
    </location>
</feature>
<feature type="region of interest" description="Disordered" evidence="1">
    <location>
        <begin position="259"/>
        <end position="313"/>
    </location>
</feature>
<dbReference type="Gene3D" id="1.10.101.10">
    <property type="entry name" value="PGBD-like superfamily/PGBD"/>
    <property type="match status" value="2"/>
</dbReference>
<evidence type="ECO:0000313" key="4">
    <source>
        <dbReference type="Proteomes" id="UP001054857"/>
    </source>
</evidence>
<dbReference type="InterPro" id="IPR036365">
    <property type="entry name" value="PGBD-like_sf"/>
</dbReference>
<accession>A0AAD3HP18</accession>
<dbReference type="EMBL" id="BMAR01000019">
    <property type="protein sequence ID" value="GFR47646.1"/>
    <property type="molecule type" value="Genomic_DNA"/>
</dbReference>
<feature type="compositionally biased region" description="Polar residues" evidence="1">
    <location>
        <begin position="302"/>
        <end position="313"/>
    </location>
</feature>
<comment type="caution">
    <text evidence="3">The sequence shown here is derived from an EMBL/GenBank/DDBJ whole genome shotgun (WGS) entry which is preliminary data.</text>
</comment>
<keyword evidence="4" id="KW-1185">Reference proteome</keyword>
<proteinExistence type="predicted"/>
<dbReference type="SUPFAM" id="SSF47090">
    <property type="entry name" value="PGBD-like"/>
    <property type="match status" value="2"/>
</dbReference>
<evidence type="ECO:0000256" key="1">
    <source>
        <dbReference type="SAM" id="MobiDB-lite"/>
    </source>
</evidence>
<protein>
    <recommendedName>
        <fullName evidence="2">Peptidoglycan binding-like domain-containing protein</fullName>
    </recommendedName>
</protein>
<dbReference type="InterPro" id="IPR002477">
    <property type="entry name" value="Peptidoglycan-bd-like"/>
</dbReference>
<sequence length="664" mass="68678">MLAFRSLQPGTHRSQHAHYAHGLPNPSAVVSQQPFSLLAHRGRRDMVVAVFAKKDHKEYNEHHDDHQLSRSSAELQAYAERERYLMSELSKAHSQVDKLLDQQQLLLNMVARLSGVAGPLAQQPDRNVNLVPPAAVPLPTSLPPSGGLEKQSPGAAFISAAAAAVPATSAVQFTRSSNSISNTDNGVSTTATTGASVSNNSNSAGSSGTSSGGSSFPTSLSEFFRSAAAAAPHPASAAAAASVAAAIAAVDTSDILSLGDFPLPETSRQRSPLPPPSPQQRQQQAQASAQQDAASAPHEAARSTSPPQLQQPSLLFNTLGGFITTSITSSSNAQSSSSPSPGESAAAPVAGPAAAVSGGGAAGADLAQVDVEVAKAAPTDPPPELVQGDDDIYWLSRLHAALEQRGFYPGEEDMENWFFGETTQAAVLAFQASVRLPETGVVDRPTWTALLGEAAAGELYDRGAAAEAAAVMAAVVTAVQTAESGDRSGDGASTRSPPPVSPPPVSSDAVSAAAPPPPASSSSSSSAAAAAATAATAAGPPAQWPVLMEGDGGREVHALQVALCTRGFHCGEEDMRWWQLGEDSATALRYFQSCNGLPESGVCDERTWRALLGPAAQPADLYDIRLAANSDDEEGLEGGFEEDMEGVSRGRVWLLGEQRWERRA</sequence>
<organism evidence="3 4">
    <name type="scientific">Astrephomene gubernaculifera</name>
    <dbReference type="NCBI Taxonomy" id="47775"/>
    <lineage>
        <taxon>Eukaryota</taxon>
        <taxon>Viridiplantae</taxon>
        <taxon>Chlorophyta</taxon>
        <taxon>core chlorophytes</taxon>
        <taxon>Chlorophyceae</taxon>
        <taxon>CS clade</taxon>
        <taxon>Chlamydomonadales</taxon>
        <taxon>Astrephomenaceae</taxon>
        <taxon>Astrephomene</taxon>
    </lineage>
</organism>
<evidence type="ECO:0000259" key="2">
    <source>
        <dbReference type="Pfam" id="PF01471"/>
    </source>
</evidence>
<dbReference type="Proteomes" id="UP001054857">
    <property type="component" value="Unassembled WGS sequence"/>
</dbReference>
<feature type="compositionally biased region" description="Low complexity" evidence="1">
    <location>
        <begin position="279"/>
        <end position="297"/>
    </location>
</feature>
<dbReference type="InterPro" id="IPR036366">
    <property type="entry name" value="PGBDSf"/>
</dbReference>
<reference evidence="3 4" key="1">
    <citation type="journal article" date="2021" name="Sci. Rep.">
        <title>Genome sequencing of the multicellular alga Astrephomene provides insights into convergent evolution of germ-soma differentiation.</title>
        <authorList>
            <person name="Yamashita S."/>
            <person name="Yamamoto K."/>
            <person name="Matsuzaki R."/>
            <person name="Suzuki S."/>
            <person name="Yamaguchi H."/>
            <person name="Hirooka S."/>
            <person name="Minakuchi Y."/>
            <person name="Miyagishima S."/>
            <person name="Kawachi M."/>
            <person name="Toyoda A."/>
            <person name="Nozaki H."/>
        </authorList>
    </citation>
    <scope>NUCLEOTIDE SEQUENCE [LARGE SCALE GENOMIC DNA]</scope>
    <source>
        <strain evidence="3 4">NIES-4017</strain>
    </source>
</reference>
<feature type="compositionally biased region" description="Low complexity" evidence="1">
    <location>
        <begin position="185"/>
        <end position="215"/>
    </location>
</feature>
<dbReference type="Pfam" id="PF01471">
    <property type="entry name" value="PG_binding_1"/>
    <property type="match status" value="2"/>
</dbReference>
<feature type="region of interest" description="Disordered" evidence="1">
    <location>
        <begin position="482"/>
        <end position="525"/>
    </location>
</feature>
<name>A0AAD3HP18_9CHLO</name>
<dbReference type="AlphaFoldDB" id="A0AAD3HP18"/>
<gene>
    <name evidence="3" type="ORF">Agub_g9389</name>
</gene>
<evidence type="ECO:0000313" key="3">
    <source>
        <dbReference type="EMBL" id="GFR47646.1"/>
    </source>
</evidence>
<feature type="domain" description="Peptidoglycan binding-like" evidence="2">
    <location>
        <begin position="553"/>
        <end position="611"/>
    </location>
</feature>
<feature type="region of interest" description="Disordered" evidence="1">
    <location>
        <begin position="1"/>
        <end position="25"/>
    </location>
</feature>
<feature type="domain" description="Peptidoglycan binding-like" evidence="2">
    <location>
        <begin position="398"/>
        <end position="450"/>
    </location>
</feature>